<feature type="region of interest" description="Disordered" evidence="1">
    <location>
        <begin position="1"/>
        <end position="31"/>
    </location>
</feature>
<feature type="compositionally biased region" description="Acidic residues" evidence="1">
    <location>
        <begin position="1455"/>
        <end position="1481"/>
    </location>
</feature>
<reference evidence="8" key="1">
    <citation type="journal article" date="2017" name="Cell">
        <title>Insights into land plant evolution garnered from the Marchantia polymorpha genome.</title>
        <authorList>
            <person name="Bowman J.L."/>
            <person name="Kohchi T."/>
            <person name="Yamato K.T."/>
            <person name="Jenkins J."/>
            <person name="Shu S."/>
            <person name="Ishizaki K."/>
            <person name="Yamaoka S."/>
            <person name="Nishihama R."/>
            <person name="Nakamura Y."/>
            <person name="Berger F."/>
            <person name="Adam C."/>
            <person name="Aki S.S."/>
            <person name="Althoff F."/>
            <person name="Araki T."/>
            <person name="Arteaga-Vazquez M.A."/>
            <person name="Balasubrmanian S."/>
            <person name="Barry K."/>
            <person name="Bauer D."/>
            <person name="Boehm C.R."/>
            <person name="Briginshaw L."/>
            <person name="Caballero-Perez J."/>
            <person name="Catarino B."/>
            <person name="Chen F."/>
            <person name="Chiyoda S."/>
            <person name="Chovatia M."/>
            <person name="Davies K.M."/>
            <person name="Delmans M."/>
            <person name="Demura T."/>
            <person name="Dierschke T."/>
            <person name="Dolan L."/>
            <person name="Dorantes-Acosta A.E."/>
            <person name="Eklund D.M."/>
            <person name="Florent S.N."/>
            <person name="Flores-Sandoval E."/>
            <person name="Fujiyama A."/>
            <person name="Fukuzawa H."/>
            <person name="Galik B."/>
            <person name="Grimanelli D."/>
            <person name="Grimwood J."/>
            <person name="Grossniklaus U."/>
            <person name="Hamada T."/>
            <person name="Haseloff J."/>
            <person name="Hetherington A.J."/>
            <person name="Higo A."/>
            <person name="Hirakawa Y."/>
            <person name="Hundley H.N."/>
            <person name="Ikeda Y."/>
            <person name="Inoue K."/>
            <person name="Inoue S.I."/>
            <person name="Ishida S."/>
            <person name="Jia Q."/>
            <person name="Kakita M."/>
            <person name="Kanazawa T."/>
            <person name="Kawai Y."/>
            <person name="Kawashima T."/>
            <person name="Kennedy M."/>
            <person name="Kinose K."/>
            <person name="Kinoshita T."/>
            <person name="Kohara Y."/>
            <person name="Koide E."/>
            <person name="Komatsu K."/>
            <person name="Kopischke S."/>
            <person name="Kubo M."/>
            <person name="Kyozuka J."/>
            <person name="Lagercrantz U."/>
            <person name="Lin S.S."/>
            <person name="Lindquist E."/>
            <person name="Lipzen A.M."/>
            <person name="Lu C.W."/>
            <person name="De Luna E."/>
            <person name="Martienssen R.A."/>
            <person name="Minamino N."/>
            <person name="Mizutani M."/>
            <person name="Mizutani M."/>
            <person name="Mochizuki N."/>
            <person name="Monte I."/>
            <person name="Mosher R."/>
            <person name="Nagasaki H."/>
            <person name="Nakagami H."/>
            <person name="Naramoto S."/>
            <person name="Nishitani K."/>
            <person name="Ohtani M."/>
            <person name="Okamoto T."/>
            <person name="Okumura M."/>
            <person name="Phillips J."/>
            <person name="Pollak B."/>
            <person name="Reinders A."/>
            <person name="Rovekamp M."/>
            <person name="Sano R."/>
            <person name="Sawa S."/>
            <person name="Schmid M.W."/>
            <person name="Shirakawa M."/>
            <person name="Solano R."/>
            <person name="Spunde A."/>
            <person name="Suetsugu N."/>
            <person name="Sugano S."/>
            <person name="Sugiyama A."/>
            <person name="Sun R."/>
            <person name="Suzuki Y."/>
            <person name="Takenaka M."/>
            <person name="Takezawa D."/>
            <person name="Tomogane H."/>
            <person name="Tsuzuki M."/>
            <person name="Ueda T."/>
            <person name="Umeda M."/>
            <person name="Ward J.M."/>
            <person name="Watanabe Y."/>
            <person name="Yazaki K."/>
            <person name="Yokoyama R."/>
            <person name="Yoshitake Y."/>
            <person name="Yotsui I."/>
            <person name="Zachgo S."/>
            <person name="Schmutz J."/>
        </authorList>
    </citation>
    <scope>NUCLEOTIDE SEQUENCE [LARGE SCALE GENOMIC DNA]</scope>
    <source>
        <strain evidence="8">Tak-1</strain>
    </source>
</reference>
<feature type="domain" description="FANCI helical" evidence="5">
    <location>
        <begin position="345"/>
        <end position="417"/>
    </location>
</feature>
<dbReference type="InterPro" id="IPR029312">
    <property type="entry name" value="FANCI_HD2"/>
</dbReference>
<dbReference type="OrthoDB" id="195089at2759"/>
<dbReference type="Pfam" id="PF14676">
    <property type="entry name" value="FANCI_S2"/>
    <property type="match status" value="1"/>
</dbReference>
<evidence type="ECO:0000259" key="5">
    <source>
        <dbReference type="Pfam" id="PF14679"/>
    </source>
</evidence>
<sequence length="1550" mass="172923">MDSSELDRIPRDTNTDSMTSEQPEEESALTKDLDEEIIEGMKGAGNSQNCPTRQRVAGLILSRPSDDIVSFLIKRSKNSWQETLEYLKAIFNALGPLALETQSSNSGQLLVSIFVTVIDLVHSYGAVDNRIGDCVNYLIQEMERLPRKLLPTIAESILSHLDNGADQDLLDSGESRYQHLLEFLPRCLGLIVSAESVLIPCEGVDSTSMSGAQYREVMLKRLLAMCWSKKFVTKMASLLRELPLETGEMDGFVRKLFFHMKDAEPQDLPSLAYQLLLLASKGFKRIVMIGLINFFNKLHTFETNRRNRGGKGQAFRAKPSVDAFRQMEGTIVLHINFAVKQDPALGQELLYLVRTNAWPSTPFLVSVLLSIGRIQRFEQASFDLLKAAAVKCYKDCQQCRDSRLAASILGAKCTQAAKEMEQSFMRTVQSSSFGWDHIIPSVVRLGFCLIESVGVGRPRLDEGSRSSDQVSLTQELGIRVLTAAFEVHEMARDEIIEQCKCRILGLRPQHSAPIIRVIVQLVKDCPQLMLEHSARLKECLDYFTFLSSTAASSLLQAICPLFQISRDLQDYTILVLRKAMFGREESARMTAVHGLLELIIAEKQARMCDSDAVNFRNRYSEASCSQSSSQVDRIRLSGKTNVNLLQDLLGLLRRCLSQQVNVRETLYQGLPKLLQVDPDAEENIFDLIFPHFSRFYLSGPENTVSFELDLCVVVQNDKVRVVEPLDHLLSCIHQLLVLQRTESAHSMPSFEEQEASKLSSAESLGMAFHSIRKTVNTSSLGDFYRDKTLEFSPDTIEGEKNLEQAWLLLGVLEVLMDCAVQDCIRQSSITRRVEIEKELHSYLDLHDSLFQMLGQKQVKSAARVSGKSGSKGRGKAAAAKDPGVQNVGKSVNFSAPRNLVDKRKPLLSSVCIVYLLNEYASYLHSSNSVGVGERGSQSAGRQAGPAGASQIESNGNESRIASFALHTCIRHLKNIRCEIFEQEPTRVGNTDWKQLASPLFRVVRALSLSGKSTAQGTQDGTKEKGKLSRGKKSDIDMCEGLLPTAIKCLDELMNNAIRKGCLPEIIKQINIDCNEPSEEQVAADKDDENQESDEETAFSANYQGHTYVESEAKLIHNWLLNEFRPILQALLSRAHYPDVEVFASLYERLGSKLPQGLMKRHGKWAHLTCKEQGVRHLGAARSLISLAICLNTAPDDLVVAQSLAAELLMVVGSDEHEAVESSEQYPIINKATRAAVGGFLLQRTEVALVDLEWVVSKLKIQACLDVDQKTPLHPGGSQRPGNSQRAILEDTLYTRLESTVSVLSLFTTMTLTGTLAEQLLKSATRFYKCLAAATRLLIAPKGVIQVPPSIRFQKLAEATCKKLTAPIYTFMSAMQRDQQDVSISKARGTVSQIKREGRTIPNLIYHIEEGERYLIQLSRVSKVNLLRAAKRSTARDFKIVEKDGKKRKQSRTEVAENEEPVEDKDEDEPEACPEESEGEEDIQARDEETSENHDEAAEEDTEVAVNIHKGKSRARRSRFGRPASRVRVVQDSDESDDDDSNANHKRQRSS</sequence>
<proteinExistence type="predicted"/>
<evidence type="ECO:0000259" key="4">
    <source>
        <dbReference type="Pfam" id="PF14678"/>
    </source>
</evidence>
<dbReference type="EMBL" id="KZ772723">
    <property type="protein sequence ID" value="PTQ38472.1"/>
    <property type="molecule type" value="Genomic_DNA"/>
</dbReference>
<dbReference type="GO" id="GO:0006281">
    <property type="term" value="P:DNA repair"/>
    <property type="evidence" value="ECO:0007669"/>
    <property type="project" value="InterPro"/>
</dbReference>
<feature type="region of interest" description="Disordered" evidence="1">
    <location>
        <begin position="1441"/>
        <end position="1550"/>
    </location>
</feature>
<dbReference type="InterPro" id="IPR029308">
    <property type="entry name" value="FANCI_S1"/>
</dbReference>
<keyword evidence="8" id="KW-1185">Reference proteome</keyword>
<dbReference type="GO" id="GO:0070182">
    <property type="term" value="F:DNA polymerase binding"/>
    <property type="evidence" value="ECO:0000318"/>
    <property type="project" value="GO_Central"/>
</dbReference>
<feature type="compositionally biased region" description="Acidic residues" evidence="1">
    <location>
        <begin position="22"/>
        <end position="31"/>
    </location>
</feature>
<evidence type="ECO:0000259" key="3">
    <source>
        <dbReference type="Pfam" id="PF14676"/>
    </source>
</evidence>
<gene>
    <name evidence="7" type="ORF">MARPO_0051s0073</name>
</gene>
<dbReference type="InterPro" id="IPR029310">
    <property type="entry name" value="FANCI_HD1"/>
</dbReference>
<evidence type="ECO:0000313" key="8">
    <source>
        <dbReference type="Proteomes" id="UP000244005"/>
    </source>
</evidence>
<feature type="compositionally biased region" description="Basic residues" evidence="1">
    <location>
        <begin position="1508"/>
        <end position="1519"/>
    </location>
</feature>
<feature type="domain" description="FANCI helical" evidence="6">
    <location>
        <begin position="618"/>
        <end position="851"/>
    </location>
</feature>
<feature type="compositionally biased region" description="Basic and acidic residues" evidence="1">
    <location>
        <begin position="1"/>
        <end position="14"/>
    </location>
</feature>
<dbReference type="OMA" id="QSMRMMN"/>
<feature type="region of interest" description="Disordered" evidence="1">
    <location>
        <begin position="930"/>
        <end position="953"/>
    </location>
</feature>
<feature type="domain" description="FANCI solenoid 4" evidence="4">
    <location>
        <begin position="1199"/>
        <end position="1443"/>
    </location>
</feature>
<dbReference type="InterPro" id="IPR029315">
    <property type="entry name" value="FANCI_S2"/>
</dbReference>
<dbReference type="Pfam" id="PF14675">
    <property type="entry name" value="FANCI_S1"/>
    <property type="match status" value="1"/>
</dbReference>
<dbReference type="Pfam" id="PF14680">
    <property type="entry name" value="FANCI_HD2"/>
    <property type="match status" value="1"/>
</dbReference>
<dbReference type="Pfam" id="PF14678">
    <property type="entry name" value="FANCI_S4"/>
    <property type="match status" value="1"/>
</dbReference>
<name>A0A2R6WX92_MARPO</name>
<evidence type="ECO:0000313" key="7">
    <source>
        <dbReference type="EMBL" id="PTQ38472.1"/>
    </source>
</evidence>
<dbReference type="InterPro" id="IPR029314">
    <property type="entry name" value="FANCI_S4"/>
</dbReference>
<evidence type="ECO:0000256" key="1">
    <source>
        <dbReference type="SAM" id="MobiDB-lite"/>
    </source>
</evidence>
<accession>A0A2R6WX92</accession>
<feature type="compositionally biased region" description="Acidic residues" evidence="1">
    <location>
        <begin position="1531"/>
        <end position="1540"/>
    </location>
</feature>
<feature type="domain" description="FANCI solenoid 2" evidence="3">
    <location>
        <begin position="438"/>
        <end position="596"/>
    </location>
</feature>
<feature type="compositionally biased region" description="Basic and acidic residues" evidence="1">
    <location>
        <begin position="1482"/>
        <end position="1495"/>
    </location>
</feature>
<feature type="region of interest" description="Disordered" evidence="1">
    <location>
        <begin position="861"/>
        <end position="883"/>
    </location>
</feature>
<evidence type="ECO:0000259" key="6">
    <source>
        <dbReference type="Pfam" id="PF14680"/>
    </source>
</evidence>
<organism evidence="7 8">
    <name type="scientific">Marchantia polymorpha</name>
    <name type="common">Common liverwort</name>
    <name type="synonym">Marchantia aquatica</name>
    <dbReference type="NCBI Taxonomy" id="3197"/>
    <lineage>
        <taxon>Eukaryota</taxon>
        <taxon>Viridiplantae</taxon>
        <taxon>Streptophyta</taxon>
        <taxon>Embryophyta</taxon>
        <taxon>Marchantiophyta</taxon>
        <taxon>Marchantiopsida</taxon>
        <taxon>Marchantiidae</taxon>
        <taxon>Marchantiales</taxon>
        <taxon>Marchantiaceae</taxon>
        <taxon>Marchantia</taxon>
    </lineage>
</organism>
<dbReference type="InterPro" id="IPR026171">
    <property type="entry name" value="FANCI"/>
</dbReference>
<evidence type="ECO:0000259" key="2">
    <source>
        <dbReference type="Pfam" id="PF14675"/>
    </source>
</evidence>
<dbReference type="Proteomes" id="UP000244005">
    <property type="component" value="Unassembled WGS sequence"/>
</dbReference>
<evidence type="ECO:0008006" key="9">
    <source>
        <dbReference type="Google" id="ProtNLM"/>
    </source>
</evidence>
<dbReference type="Pfam" id="PF14679">
    <property type="entry name" value="FANCI_HD1"/>
    <property type="match status" value="1"/>
</dbReference>
<dbReference type="PANTHER" id="PTHR21818:SF0">
    <property type="entry name" value="FANCONI ANEMIA GROUP I PROTEIN"/>
    <property type="match status" value="1"/>
</dbReference>
<dbReference type="InterPro" id="IPR016024">
    <property type="entry name" value="ARM-type_fold"/>
</dbReference>
<dbReference type="SUPFAM" id="SSF48371">
    <property type="entry name" value="ARM repeat"/>
    <property type="match status" value="1"/>
</dbReference>
<dbReference type="PANTHER" id="PTHR21818">
    <property type="entry name" value="BC025462 PROTEIN"/>
    <property type="match status" value="1"/>
</dbReference>
<protein>
    <recommendedName>
        <fullName evidence="9">Fanconi anemia group I protein</fullName>
    </recommendedName>
</protein>
<feature type="compositionally biased region" description="Basic and acidic residues" evidence="1">
    <location>
        <begin position="1441"/>
        <end position="1454"/>
    </location>
</feature>
<dbReference type="Gramene" id="Mp7g17360.1">
    <property type="protein sequence ID" value="Mp7g17360.1.cds"/>
    <property type="gene ID" value="Mp7g17360"/>
</dbReference>
<feature type="domain" description="FANCI solenoid 1" evidence="2">
    <location>
        <begin position="112"/>
        <end position="340"/>
    </location>
</feature>
<feature type="compositionally biased region" description="Polar residues" evidence="1">
    <location>
        <begin position="930"/>
        <end position="940"/>
    </location>
</feature>